<evidence type="ECO:0000256" key="5">
    <source>
        <dbReference type="ARBA" id="ARBA00022801"/>
    </source>
</evidence>
<evidence type="ECO:0000313" key="10">
    <source>
        <dbReference type="EMBL" id="ALG86278.1"/>
    </source>
</evidence>
<protein>
    <submittedName>
        <fullName evidence="10">Peptidase M13</fullName>
    </submittedName>
</protein>
<dbReference type="PATRIC" id="fig|1136941.3.peg.3997"/>
<dbReference type="KEGG" id="goq:ACH46_19525"/>
<keyword evidence="5" id="KW-0378">Hydrolase</keyword>
<dbReference type="AlphaFoldDB" id="A0A0N9NJW3"/>
<dbReference type="SUPFAM" id="SSF55486">
    <property type="entry name" value="Metalloproteases ('zincins'), catalytic domain"/>
    <property type="match status" value="1"/>
</dbReference>
<keyword evidence="7" id="KW-0482">Metalloprotease</keyword>
<accession>A0A0N9NJW3</accession>
<dbReference type="EMBL" id="CP011853">
    <property type="protein sequence ID" value="ALG86278.1"/>
    <property type="molecule type" value="Genomic_DNA"/>
</dbReference>
<dbReference type="OrthoDB" id="9775677at2"/>
<keyword evidence="4" id="KW-0479">Metal-binding</keyword>
<evidence type="ECO:0000259" key="8">
    <source>
        <dbReference type="Pfam" id="PF01431"/>
    </source>
</evidence>
<dbReference type="Proteomes" id="UP000063789">
    <property type="component" value="Chromosome"/>
</dbReference>
<reference evidence="11" key="1">
    <citation type="submission" date="2015-06" db="EMBL/GenBank/DDBJ databases">
        <title>Complete genome sequence and metabolic analysis of phthalate degradation pathway in Gordonia sp. QH-11.</title>
        <authorList>
            <person name="Jin D."/>
            <person name="Kong X."/>
            <person name="Bai Z."/>
        </authorList>
    </citation>
    <scope>NUCLEOTIDE SEQUENCE [LARGE SCALE GENOMIC DNA]</scope>
    <source>
        <strain evidence="11">QH-11</strain>
    </source>
</reference>
<dbReference type="GO" id="GO:0016485">
    <property type="term" value="P:protein processing"/>
    <property type="evidence" value="ECO:0007669"/>
    <property type="project" value="TreeGrafter"/>
</dbReference>
<proteinExistence type="inferred from homology"/>
<dbReference type="Gene3D" id="3.40.390.10">
    <property type="entry name" value="Collagenase (Catalytic Domain)"/>
    <property type="match status" value="1"/>
</dbReference>
<name>A0A0N9NJW3_9ACTN</name>
<dbReference type="InterPro" id="IPR000718">
    <property type="entry name" value="Peptidase_M13"/>
</dbReference>
<evidence type="ECO:0000256" key="2">
    <source>
        <dbReference type="ARBA" id="ARBA00007357"/>
    </source>
</evidence>
<dbReference type="PROSITE" id="PS51885">
    <property type="entry name" value="NEPRILYSIN"/>
    <property type="match status" value="1"/>
</dbReference>
<evidence type="ECO:0000256" key="6">
    <source>
        <dbReference type="ARBA" id="ARBA00022833"/>
    </source>
</evidence>
<dbReference type="InterPro" id="IPR042089">
    <property type="entry name" value="Peptidase_M13_dom_2"/>
</dbReference>
<reference evidence="10 11" key="2">
    <citation type="journal article" date="2017" name="Int. J. Syst. Evol. Microbiol.">
        <title>Gordonia phthalatica sp. nov., a di-n-butyl phthalate-degrading bacterium isolated from activated sludge.</title>
        <authorList>
            <person name="Jin D."/>
            <person name="Kong X."/>
            <person name="Jia M."/>
            <person name="Yu X."/>
            <person name="Wang X."/>
            <person name="Zhuang X."/>
            <person name="Deng Y."/>
            <person name="Bai Z."/>
        </authorList>
    </citation>
    <scope>NUCLEOTIDE SEQUENCE [LARGE SCALE GENOMIC DNA]</scope>
    <source>
        <strain evidence="10 11">QH-11</strain>
    </source>
</reference>
<dbReference type="InterPro" id="IPR024079">
    <property type="entry name" value="MetalloPept_cat_dom_sf"/>
</dbReference>
<organism evidence="10 11">
    <name type="scientific">Gordonia phthalatica</name>
    <dbReference type="NCBI Taxonomy" id="1136941"/>
    <lineage>
        <taxon>Bacteria</taxon>
        <taxon>Bacillati</taxon>
        <taxon>Actinomycetota</taxon>
        <taxon>Actinomycetes</taxon>
        <taxon>Mycobacteriales</taxon>
        <taxon>Gordoniaceae</taxon>
        <taxon>Gordonia</taxon>
    </lineage>
</organism>
<evidence type="ECO:0000256" key="7">
    <source>
        <dbReference type="ARBA" id="ARBA00023049"/>
    </source>
</evidence>
<keyword evidence="3" id="KW-0645">Protease</keyword>
<dbReference type="Pfam" id="PF01431">
    <property type="entry name" value="Peptidase_M13"/>
    <property type="match status" value="1"/>
</dbReference>
<comment type="cofactor">
    <cofactor evidence="1">
        <name>Zn(2+)</name>
        <dbReference type="ChEBI" id="CHEBI:29105"/>
    </cofactor>
</comment>
<dbReference type="PANTHER" id="PTHR11733:SF167">
    <property type="entry name" value="FI17812P1-RELATED"/>
    <property type="match status" value="1"/>
</dbReference>
<dbReference type="InterPro" id="IPR018497">
    <property type="entry name" value="Peptidase_M13_C"/>
</dbReference>
<evidence type="ECO:0000259" key="9">
    <source>
        <dbReference type="Pfam" id="PF05649"/>
    </source>
</evidence>
<evidence type="ECO:0000256" key="3">
    <source>
        <dbReference type="ARBA" id="ARBA00022670"/>
    </source>
</evidence>
<comment type="similarity">
    <text evidence="2">Belongs to the peptidase M13 family.</text>
</comment>
<keyword evidence="6" id="KW-0862">Zinc</keyword>
<evidence type="ECO:0000256" key="4">
    <source>
        <dbReference type="ARBA" id="ARBA00022723"/>
    </source>
</evidence>
<dbReference type="GO" id="GO:0004222">
    <property type="term" value="F:metalloendopeptidase activity"/>
    <property type="evidence" value="ECO:0007669"/>
    <property type="project" value="InterPro"/>
</dbReference>
<dbReference type="Gene3D" id="1.10.1380.10">
    <property type="entry name" value="Neutral endopeptidase , domain2"/>
    <property type="match status" value="1"/>
</dbReference>
<evidence type="ECO:0000256" key="1">
    <source>
        <dbReference type="ARBA" id="ARBA00001947"/>
    </source>
</evidence>
<dbReference type="Pfam" id="PF05649">
    <property type="entry name" value="Peptidase_M13_N"/>
    <property type="match status" value="1"/>
</dbReference>
<dbReference type="STRING" id="1136941.ACH46_19525"/>
<dbReference type="PRINTS" id="PR00786">
    <property type="entry name" value="NEPRILYSIN"/>
</dbReference>
<gene>
    <name evidence="10" type="ORF">ACH46_19525</name>
</gene>
<dbReference type="RefSeq" id="WP_062394442.1">
    <property type="nucleotide sequence ID" value="NZ_CP011853.1"/>
</dbReference>
<dbReference type="GO" id="GO:0046872">
    <property type="term" value="F:metal ion binding"/>
    <property type="evidence" value="ECO:0007669"/>
    <property type="project" value="UniProtKB-KW"/>
</dbReference>
<dbReference type="InterPro" id="IPR008753">
    <property type="entry name" value="Peptidase_M13_N"/>
</dbReference>
<dbReference type="CDD" id="cd08662">
    <property type="entry name" value="M13"/>
    <property type="match status" value="1"/>
</dbReference>
<evidence type="ECO:0000313" key="11">
    <source>
        <dbReference type="Proteomes" id="UP000063789"/>
    </source>
</evidence>
<dbReference type="GO" id="GO:0005886">
    <property type="term" value="C:plasma membrane"/>
    <property type="evidence" value="ECO:0007669"/>
    <property type="project" value="TreeGrafter"/>
</dbReference>
<feature type="domain" description="Peptidase M13 C-terminal" evidence="8">
    <location>
        <begin position="462"/>
        <end position="678"/>
    </location>
</feature>
<dbReference type="PANTHER" id="PTHR11733">
    <property type="entry name" value="ZINC METALLOPROTEASE FAMILY M13 NEPRILYSIN-RELATED"/>
    <property type="match status" value="1"/>
</dbReference>
<feature type="domain" description="Peptidase M13 N-terminal" evidence="9">
    <location>
        <begin position="25"/>
        <end position="410"/>
    </location>
</feature>
<keyword evidence="11" id="KW-1185">Reference proteome</keyword>
<sequence>MEGVTIEQTSGLDLQWVDASIRAADDLFLHVNGKWVDSHQIPDDRSIDGAFHVLRDNAEADVRAIVEECADGSPAETPPVASLAPEAGTAAAKIGDLYASFMDVDRIESLGIEPIADQLREIAAVADTTELVALLGRMQRDGVGGLFGVYVDTDSRQSDRYLVHVVQSGLGLPDESYYREENHAAVRDAYRAHIAAMLTLTGADDAQAQADAIFALETAIASHHWDVVRRRDAEATYNLRTLAEFTDLAAGYDVAAWLGGIGSAAAFAEVNLGQPSFIEGAAALLAAQPLDAWKSWLSWRLLRTVASYLPAAFVDENFAFYGKTLTGAEVIRDRWKRGVGFVEQAAGFAVGEVYVQRHFPPEAKARMDELIGNLVEAYRRNIDDLPWMTPATRAKALAKLDKFTPKIGYPATWIDYSTLEVDRTDLIGNARRAAAFDTARDLAKIGQPVDRDEWFMTPQTVNAYYNPGMNEIVFPAAILQPPFFDPNADDAANYGGIGAVIGHEIGHGFDDQGAKYDGDGNLVDWWTDDDRAEFGKRTAALAAQYSAFTPNGLDEKYKVNGEFTLGENIGDLGGLSIALVAYDVALEKSDARESGAGESGAGAPVIDGLTGIQRVFFNWAQIWRTKTRDEEAIRRLSIDPHSPPEFRCNGVVRNVDAFYDAFDVAPGDALYLPPEERVRIW</sequence>